<organism evidence="1 2">
    <name type="scientific">Paramecium sonneborni</name>
    <dbReference type="NCBI Taxonomy" id="65129"/>
    <lineage>
        <taxon>Eukaryota</taxon>
        <taxon>Sar</taxon>
        <taxon>Alveolata</taxon>
        <taxon>Ciliophora</taxon>
        <taxon>Intramacronucleata</taxon>
        <taxon>Oligohymenophorea</taxon>
        <taxon>Peniculida</taxon>
        <taxon>Parameciidae</taxon>
        <taxon>Paramecium</taxon>
    </lineage>
</organism>
<name>A0A8S1REV5_9CILI</name>
<accession>A0A8S1REV5</accession>
<dbReference type="Proteomes" id="UP000692954">
    <property type="component" value="Unassembled WGS sequence"/>
</dbReference>
<evidence type="ECO:0000313" key="1">
    <source>
        <dbReference type="EMBL" id="CAD8125872.1"/>
    </source>
</evidence>
<reference evidence="1" key="1">
    <citation type="submission" date="2021-01" db="EMBL/GenBank/DDBJ databases">
        <authorList>
            <consortium name="Genoscope - CEA"/>
            <person name="William W."/>
        </authorList>
    </citation>
    <scope>NUCLEOTIDE SEQUENCE</scope>
</reference>
<gene>
    <name evidence="1" type="ORF">PSON_ATCC_30995.1.T1630009</name>
</gene>
<dbReference type="OrthoDB" id="3214109at2759"/>
<dbReference type="EMBL" id="CAJJDN010000163">
    <property type="protein sequence ID" value="CAD8125872.1"/>
    <property type="molecule type" value="Genomic_DNA"/>
</dbReference>
<comment type="caution">
    <text evidence="1">The sequence shown here is derived from an EMBL/GenBank/DDBJ whole genome shotgun (WGS) entry which is preliminary data.</text>
</comment>
<keyword evidence="2" id="KW-1185">Reference proteome</keyword>
<dbReference type="AlphaFoldDB" id="A0A8S1REV5"/>
<sequence>MIGRIFIVPIICSLCSRKCQNLHNKSEDEEYHFCDLKHYCLEKCDHQGICKIEYQVQEVTLKSQQSEFIYAIYKQKDIGKQQCNLEIPAGKLKHDGNHICRIETEKYFHICNQQCPECNVFCDLRYGHEGVHSSHWHRYKENEDNHETCDQNCKRRGKAHFHLIKCKGGNSCLEKDNNFQNKAIHSKEKDNFDEIQCLHFWQLNQWAHPLQNLID</sequence>
<evidence type="ECO:0000313" key="2">
    <source>
        <dbReference type="Proteomes" id="UP000692954"/>
    </source>
</evidence>
<protein>
    <submittedName>
        <fullName evidence="1">Uncharacterized protein</fullName>
    </submittedName>
</protein>
<proteinExistence type="predicted"/>